<reference evidence="2" key="1">
    <citation type="submission" date="2023-07" db="EMBL/GenBank/DDBJ databases">
        <title>draft genome sequence of fig (Ficus carica).</title>
        <authorList>
            <person name="Takahashi T."/>
            <person name="Nishimura K."/>
        </authorList>
    </citation>
    <scope>NUCLEOTIDE SEQUENCE</scope>
</reference>
<accession>A0AA88J9X2</accession>
<keyword evidence="1" id="KW-0812">Transmembrane</keyword>
<evidence type="ECO:0000313" key="2">
    <source>
        <dbReference type="EMBL" id="GMN66619.1"/>
    </source>
</evidence>
<keyword evidence="3" id="KW-1185">Reference proteome</keyword>
<dbReference type="Proteomes" id="UP001187192">
    <property type="component" value="Unassembled WGS sequence"/>
</dbReference>
<proteinExistence type="predicted"/>
<protein>
    <submittedName>
        <fullName evidence="2">Uncharacterized protein</fullName>
    </submittedName>
</protein>
<dbReference type="AlphaFoldDB" id="A0AA88J9X2"/>
<keyword evidence="1" id="KW-1133">Transmembrane helix</keyword>
<sequence length="93" mass="10419">MLCHILAMIRGGSRVTMRGWVGEGSRWFTESHGGRSLGSWSQCRRIWVRKGPKCARRLLASVGEGWGAFFYVGFALWSASRERGKREGGRGTD</sequence>
<feature type="transmembrane region" description="Helical" evidence="1">
    <location>
        <begin position="58"/>
        <end position="77"/>
    </location>
</feature>
<gene>
    <name evidence="2" type="ORF">TIFTF001_035688</name>
</gene>
<evidence type="ECO:0000313" key="3">
    <source>
        <dbReference type="Proteomes" id="UP001187192"/>
    </source>
</evidence>
<dbReference type="EMBL" id="BTGU01000346">
    <property type="protein sequence ID" value="GMN66619.1"/>
    <property type="molecule type" value="Genomic_DNA"/>
</dbReference>
<name>A0AA88J9X2_FICCA</name>
<evidence type="ECO:0000256" key="1">
    <source>
        <dbReference type="SAM" id="Phobius"/>
    </source>
</evidence>
<organism evidence="2 3">
    <name type="scientific">Ficus carica</name>
    <name type="common">Common fig</name>
    <dbReference type="NCBI Taxonomy" id="3494"/>
    <lineage>
        <taxon>Eukaryota</taxon>
        <taxon>Viridiplantae</taxon>
        <taxon>Streptophyta</taxon>
        <taxon>Embryophyta</taxon>
        <taxon>Tracheophyta</taxon>
        <taxon>Spermatophyta</taxon>
        <taxon>Magnoliopsida</taxon>
        <taxon>eudicotyledons</taxon>
        <taxon>Gunneridae</taxon>
        <taxon>Pentapetalae</taxon>
        <taxon>rosids</taxon>
        <taxon>fabids</taxon>
        <taxon>Rosales</taxon>
        <taxon>Moraceae</taxon>
        <taxon>Ficeae</taxon>
        <taxon>Ficus</taxon>
    </lineage>
</organism>
<comment type="caution">
    <text evidence="2">The sequence shown here is derived from an EMBL/GenBank/DDBJ whole genome shotgun (WGS) entry which is preliminary data.</text>
</comment>
<keyword evidence="1" id="KW-0472">Membrane</keyword>